<evidence type="ECO:0000313" key="3">
    <source>
        <dbReference type="EMBL" id="CAK9014807.1"/>
    </source>
</evidence>
<feature type="transmembrane region" description="Helical" evidence="2">
    <location>
        <begin position="436"/>
        <end position="461"/>
    </location>
</feature>
<evidence type="ECO:0000256" key="2">
    <source>
        <dbReference type="SAM" id="Phobius"/>
    </source>
</evidence>
<evidence type="ECO:0008006" key="5">
    <source>
        <dbReference type="Google" id="ProtNLM"/>
    </source>
</evidence>
<sequence length="554" mass="62916">MSDEMSSRSSTSPNEDLPMEGHTAHHVVSDDFEDIDLEECVPDEAELPDVDSDLAKTRLARLVAMIERMEPTRPEIMRAVPLHRVLACVGKVFWTAEGDFFQLSKETTSYDEFLSHSWQVESWKKVLLLMILKNGFPASVIGTSGALLMVVLWQFGFLPGFVKLEFQFSFWCSVVGMTLGLSTLIFWRSHRLVFVDRMCINQFDGRMKAEGIMNIGAMLKASKSLLVVWDESYADRLWCIFELAAFLKAHPEVSSGKSRILQVKPLMLGFTVCNLCVCVFLAGTFGVLNPAEDLMVIWSLLLLFMLFEGLSLSHTVRGYYRSLEASNRKLQQFELRHSFCWCCSVNHLNPASGQPIQVCDREIVRQCVTSWFGSEQEFDHSVRSVVAHALKQQLGCDAFPYTWMLGSTTPLLWPLFDFVASYQGAEKMRYLAPSWAIRILAYWLWGIPFPATVGLFAARCLREKGQSRFRDFLKTLLVIIIAAPCGLVVIGWQIYIELNFFDELQSGHETWASLLFVGGCAVMFWAARKAYHLSNQRFFKNRSSSKASFPSGWS</sequence>
<organism evidence="3 4">
    <name type="scientific">Durusdinium trenchii</name>
    <dbReference type="NCBI Taxonomy" id="1381693"/>
    <lineage>
        <taxon>Eukaryota</taxon>
        <taxon>Sar</taxon>
        <taxon>Alveolata</taxon>
        <taxon>Dinophyceae</taxon>
        <taxon>Suessiales</taxon>
        <taxon>Symbiodiniaceae</taxon>
        <taxon>Durusdinium</taxon>
    </lineage>
</organism>
<keyword evidence="2" id="KW-1133">Transmembrane helix</keyword>
<dbReference type="Proteomes" id="UP001642484">
    <property type="component" value="Unassembled WGS sequence"/>
</dbReference>
<comment type="caution">
    <text evidence="3">The sequence shown here is derived from an EMBL/GenBank/DDBJ whole genome shotgun (WGS) entry which is preliminary data.</text>
</comment>
<proteinExistence type="predicted"/>
<feature type="transmembrane region" description="Helical" evidence="2">
    <location>
        <begin position="168"/>
        <end position="187"/>
    </location>
</feature>
<reference evidence="3 4" key="1">
    <citation type="submission" date="2024-02" db="EMBL/GenBank/DDBJ databases">
        <authorList>
            <person name="Chen Y."/>
            <person name="Shah S."/>
            <person name="Dougan E. K."/>
            <person name="Thang M."/>
            <person name="Chan C."/>
        </authorList>
    </citation>
    <scope>NUCLEOTIDE SEQUENCE [LARGE SCALE GENOMIC DNA]</scope>
</reference>
<protein>
    <recommendedName>
        <fullName evidence="5">TIR domain-containing protein</fullName>
    </recommendedName>
</protein>
<evidence type="ECO:0000313" key="4">
    <source>
        <dbReference type="Proteomes" id="UP001642484"/>
    </source>
</evidence>
<dbReference type="EMBL" id="CAXAMN010005636">
    <property type="protein sequence ID" value="CAK9014807.1"/>
    <property type="molecule type" value="Genomic_DNA"/>
</dbReference>
<feature type="transmembrane region" description="Helical" evidence="2">
    <location>
        <begin position="266"/>
        <end position="288"/>
    </location>
</feature>
<feature type="transmembrane region" description="Helical" evidence="2">
    <location>
        <begin position="510"/>
        <end position="527"/>
    </location>
</feature>
<feature type="transmembrane region" description="Helical" evidence="2">
    <location>
        <begin position="294"/>
        <end position="312"/>
    </location>
</feature>
<feature type="transmembrane region" description="Helical" evidence="2">
    <location>
        <begin position="135"/>
        <end position="156"/>
    </location>
</feature>
<feature type="transmembrane region" description="Helical" evidence="2">
    <location>
        <begin position="473"/>
        <end position="495"/>
    </location>
</feature>
<feature type="transmembrane region" description="Helical" evidence="2">
    <location>
        <begin position="398"/>
        <end position="416"/>
    </location>
</feature>
<keyword evidence="2" id="KW-0472">Membrane</keyword>
<accession>A0ABP0JK57</accession>
<feature type="region of interest" description="Disordered" evidence="1">
    <location>
        <begin position="1"/>
        <end position="21"/>
    </location>
</feature>
<gene>
    <name evidence="3" type="ORF">CCMP2556_LOCUS11849</name>
</gene>
<evidence type="ECO:0000256" key="1">
    <source>
        <dbReference type="SAM" id="MobiDB-lite"/>
    </source>
</evidence>
<keyword evidence="4" id="KW-1185">Reference proteome</keyword>
<name>A0ABP0JK57_9DINO</name>
<keyword evidence="2" id="KW-0812">Transmembrane</keyword>